<feature type="region of interest" description="Disordered" evidence="1">
    <location>
        <begin position="1"/>
        <end position="106"/>
    </location>
</feature>
<dbReference type="eggNOG" id="ENOG502RK8P">
    <property type="taxonomic scope" value="Eukaryota"/>
</dbReference>
<feature type="compositionally biased region" description="Polar residues" evidence="1">
    <location>
        <begin position="56"/>
        <end position="66"/>
    </location>
</feature>
<dbReference type="OrthoDB" id="3777131at2759"/>
<feature type="compositionally biased region" description="Low complexity" evidence="1">
    <location>
        <begin position="18"/>
        <end position="32"/>
    </location>
</feature>
<dbReference type="EMBL" id="FP929138">
    <property type="protein sequence ID" value="CBY00433.1"/>
    <property type="molecule type" value="Genomic_DNA"/>
</dbReference>
<evidence type="ECO:0000256" key="1">
    <source>
        <dbReference type="SAM" id="MobiDB-lite"/>
    </source>
</evidence>
<dbReference type="Proteomes" id="UP000002668">
    <property type="component" value="Genome"/>
</dbReference>
<dbReference type="VEuPathDB" id="FungiDB:LEMA_P015630.1"/>
<sequence length="291" mass="31838">MANPKMGTSPGTPTARKAPSTPQSPASASSKVSAKRKQQPKPPGSQPTPGGRQRKQSMTSRGPVQTDNKRKMKNEEESMEMASPKPSADAYTATETIPTTPKKQRIDMGVQDRPVYQPSPGHLPTAVSPFALSSPARQQQQLASMSATQLTGNLLHSALKRHPYIVPQKSAAIPITSSHITEIAHRMWQLAFENPGVLDQVCSYAAAMSHIQLATLAKLGYLPSWWYLRESVVVHMTRQQWIVDDTTMRSEWLTVLGWCRSNLPRAAPKPSVDGVQGTRGENGEVIVVEDE</sequence>
<dbReference type="STRING" id="985895.E5A9U2"/>
<dbReference type="AlphaFoldDB" id="E5A9U2"/>
<accession>E5A9U2</accession>
<evidence type="ECO:0000313" key="3">
    <source>
        <dbReference type="Proteomes" id="UP000002668"/>
    </source>
</evidence>
<evidence type="ECO:0000313" key="2">
    <source>
        <dbReference type="EMBL" id="CBY00433.1"/>
    </source>
</evidence>
<dbReference type="RefSeq" id="XP_003843912.1">
    <property type="nucleotide sequence ID" value="XM_003843864.1"/>
</dbReference>
<dbReference type="GeneID" id="13290284"/>
<name>E5A9U2_LEPMJ</name>
<dbReference type="HOGENOM" id="CLU_956677_0_0_1"/>
<keyword evidence="3" id="KW-1185">Reference proteome</keyword>
<proteinExistence type="predicted"/>
<organism evidence="3">
    <name type="scientific">Leptosphaeria maculans (strain JN3 / isolate v23.1.3 / race Av1-4-5-6-7-8)</name>
    <name type="common">Blackleg fungus</name>
    <name type="synonym">Phoma lingam</name>
    <dbReference type="NCBI Taxonomy" id="985895"/>
    <lineage>
        <taxon>Eukaryota</taxon>
        <taxon>Fungi</taxon>
        <taxon>Dikarya</taxon>
        <taxon>Ascomycota</taxon>
        <taxon>Pezizomycotina</taxon>
        <taxon>Dothideomycetes</taxon>
        <taxon>Pleosporomycetidae</taxon>
        <taxon>Pleosporales</taxon>
        <taxon>Pleosporineae</taxon>
        <taxon>Leptosphaeriaceae</taxon>
        <taxon>Plenodomus</taxon>
        <taxon>Plenodomus lingam/Leptosphaeria maculans species complex</taxon>
    </lineage>
</organism>
<protein>
    <submittedName>
        <fullName evidence="2">Predicted protein</fullName>
    </submittedName>
</protein>
<gene>
    <name evidence="2" type="ORF">LEMA_P015630.1</name>
</gene>
<dbReference type="OMA" id="HAYANRY"/>
<reference evidence="3" key="1">
    <citation type="journal article" date="2011" name="Nat. Commun.">
        <title>Effector diversification within compartments of the Leptosphaeria maculans genome affected by Repeat-Induced Point mutations.</title>
        <authorList>
            <person name="Rouxel T."/>
            <person name="Grandaubert J."/>
            <person name="Hane J.K."/>
            <person name="Hoede C."/>
            <person name="van de Wouw A.P."/>
            <person name="Couloux A."/>
            <person name="Dominguez V."/>
            <person name="Anthouard V."/>
            <person name="Bally P."/>
            <person name="Bourras S."/>
            <person name="Cozijnsen A.J."/>
            <person name="Ciuffetti L.M."/>
            <person name="Degrave A."/>
            <person name="Dilmaghani A."/>
            <person name="Duret L."/>
            <person name="Fudal I."/>
            <person name="Goodwin S.B."/>
            <person name="Gout L."/>
            <person name="Glaser N."/>
            <person name="Linglin J."/>
            <person name="Kema G.H.J."/>
            <person name="Lapalu N."/>
            <person name="Lawrence C.B."/>
            <person name="May K."/>
            <person name="Meyer M."/>
            <person name="Ollivier B."/>
            <person name="Poulain J."/>
            <person name="Schoch C.L."/>
            <person name="Simon A."/>
            <person name="Spatafora J.W."/>
            <person name="Stachowiak A."/>
            <person name="Turgeon B.G."/>
            <person name="Tyler B.M."/>
            <person name="Vincent D."/>
            <person name="Weissenbach J."/>
            <person name="Amselem J."/>
            <person name="Quesneville H."/>
            <person name="Oliver R.P."/>
            <person name="Wincker P."/>
            <person name="Balesdent M.-H."/>
            <person name="Howlett B.J."/>
        </authorList>
    </citation>
    <scope>NUCLEOTIDE SEQUENCE [LARGE SCALE GENOMIC DNA]</scope>
    <source>
        <strain evidence="3">JN3 / isolate v23.1.3 / race Av1-4-5-6-7-8</strain>
    </source>
</reference>
<dbReference type="InParanoid" id="E5A9U2"/>
<feature type="compositionally biased region" description="Basic and acidic residues" evidence="1">
    <location>
        <begin position="67"/>
        <end position="76"/>
    </location>
</feature>